<protein>
    <submittedName>
        <fullName evidence="1">Uncharacterized protein</fullName>
    </submittedName>
</protein>
<organism evidence="1 2">
    <name type="scientific">Paramecium sonneborni</name>
    <dbReference type="NCBI Taxonomy" id="65129"/>
    <lineage>
        <taxon>Eukaryota</taxon>
        <taxon>Sar</taxon>
        <taxon>Alveolata</taxon>
        <taxon>Ciliophora</taxon>
        <taxon>Intramacronucleata</taxon>
        <taxon>Oligohymenophorea</taxon>
        <taxon>Peniculida</taxon>
        <taxon>Parameciidae</taxon>
        <taxon>Paramecium</taxon>
    </lineage>
</organism>
<accession>A0A8S1M253</accession>
<dbReference type="Proteomes" id="UP000692954">
    <property type="component" value="Unassembled WGS sequence"/>
</dbReference>
<proteinExistence type="predicted"/>
<evidence type="ECO:0000313" key="2">
    <source>
        <dbReference type="Proteomes" id="UP000692954"/>
    </source>
</evidence>
<dbReference type="AlphaFoldDB" id="A0A8S1M253"/>
<dbReference type="EMBL" id="CAJJDN010000028">
    <property type="protein sequence ID" value="CAD8071863.1"/>
    <property type="molecule type" value="Genomic_DNA"/>
</dbReference>
<evidence type="ECO:0000313" key="1">
    <source>
        <dbReference type="EMBL" id="CAD8071863.1"/>
    </source>
</evidence>
<name>A0A8S1M253_9CILI</name>
<gene>
    <name evidence="1" type="ORF">PSON_ATCC_30995.1.T0280303</name>
</gene>
<sequence length="89" mass="10622">MKQGINQYKRKKTITYIQRGQQNQRFQNKLVLSQSDLKSLQVQEFSFQLPASNKETLNFFLKYQNLKNQQQLESDTQARERKSICYNGD</sequence>
<reference evidence="1" key="1">
    <citation type="submission" date="2021-01" db="EMBL/GenBank/DDBJ databases">
        <authorList>
            <consortium name="Genoscope - CEA"/>
            <person name="William W."/>
        </authorList>
    </citation>
    <scope>NUCLEOTIDE SEQUENCE</scope>
</reference>
<comment type="caution">
    <text evidence="1">The sequence shown here is derived from an EMBL/GenBank/DDBJ whole genome shotgun (WGS) entry which is preliminary data.</text>
</comment>
<keyword evidence="2" id="KW-1185">Reference proteome</keyword>